<name>A0ACC0TWE9_9AGAM</name>
<organism evidence="1 2">
    <name type="scientific">Russula earlei</name>
    <dbReference type="NCBI Taxonomy" id="71964"/>
    <lineage>
        <taxon>Eukaryota</taxon>
        <taxon>Fungi</taxon>
        <taxon>Dikarya</taxon>
        <taxon>Basidiomycota</taxon>
        <taxon>Agaricomycotina</taxon>
        <taxon>Agaricomycetes</taxon>
        <taxon>Russulales</taxon>
        <taxon>Russulaceae</taxon>
        <taxon>Russula</taxon>
    </lineage>
</organism>
<reference evidence="1" key="1">
    <citation type="submission" date="2021-03" db="EMBL/GenBank/DDBJ databases">
        <title>Evolutionary priming and transition to the ectomycorrhizal habit in an iconic lineage of mushroom-forming fungi: is preadaptation a requirement?</title>
        <authorList>
            <consortium name="DOE Joint Genome Institute"/>
            <person name="Looney B.P."/>
            <person name="Miyauchi S."/>
            <person name="Morin E."/>
            <person name="Drula E."/>
            <person name="Courty P.E."/>
            <person name="Chicoki N."/>
            <person name="Fauchery L."/>
            <person name="Kohler A."/>
            <person name="Kuo A."/>
            <person name="LaButti K."/>
            <person name="Pangilinan J."/>
            <person name="Lipzen A."/>
            <person name="Riley R."/>
            <person name="Andreopoulos W."/>
            <person name="He G."/>
            <person name="Johnson J."/>
            <person name="Barry K.W."/>
            <person name="Grigoriev I.V."/>
            <person name="Nagy L."/>
            <person name="Hibbett D."/>
            <person name="Henrissat B."/>
            <person name="Matheny P.B."/>
            <person name="Labbe J."/>
            <person name="Martin A.F."/>
        </authorList>
    </citation>
    <scope>NUCLEOTIDE SEQUENCE</scope>
    <source>
        <strain evidence="1">BPL698</strain>
    </source>
</reference>
<protein>
    <submittedName>
        <fullName evidence="1">Uncharacterized protein</fullName>
    </submittedName>
</protein>
<evidence type="ECO:0000313" key="2">
    <source>
        <dbReference type="Proteomes" id="UP001207468"/>
    </source>
</evidence>
<accession>A0ACC0TWE9</accession>
<dbReference type="Proteomes" id="UP001207468">
    <property type="component" value="Unassembled WGS sequence"/>
</dbReference>
<gene>
    <name evidence="1" type="ORF">F5148DRAFT_1290948</name>
</gene>
<proteinExistence type="predicted"/>
<dbReference type="EMBL" id="JAGFNK010000444">
    <property type="protein sequence ID" value="KAI9450248.1"/>
    <property type="molecule type" value="Genomic_DNA"/>
</dbReference>
<evidence type="ECO:0000313" key="1">
    <source>
        <dbReference type="EMBL" id="KAI9450248.1"/>
    </source>
</evidence>
<keyword evidence="2" id="KW-1185">Reference proteome</keyword>
<sequence>MSDLNPLASTASLLTANTTSSSFNPSKADATKRPKSQKDYAAALSTLQSRFGLPQASPITAPLLPPSKKPPTLKSLSAPPQPLGTTPSSYTTATLPPAGQGGAGWAKKGHSSLLSLFRAHSRKPSSPHSSSALPEMEEPGAEGDGEMGCSDRRDVAMSNAPLVGVHRTNM</sequence>
<comment type="caution">
    <text evidence="1">The sequence shown here is derived from an EMBL/GenBank/DDBJ whole genome shotgun (WGS) entry which is preliminary data.</text>
</comment>